<evidence type="ECO:0000313" key="3">
    <source>
        <dbReference type="EMBL" id="RSZ59511.1"/>
    </source>
</evidence>
<feature type="region of interest" description="Disordered" evidence="1">
    <location>
        <begin position="1"/>
        <end position="25"/>
    </location>
</feature>
<dbReference type="EMBL" id="RXLQ01000004">
    <property type="protein sequence ID" value="RSZ59511.1"/>
    <property type="molecule type" value="Genomic_DNA"/>
</dbReference>
<protein>
    <recommendedName>
        <fullName evidence="2">Probable zinc-binding domain-containing protein</fullName>
    </recommendedName>
</protein>
<sequence>MDALKKKRGLPPPATALADPRQWSEKSQGSVAASFRTHYTDQAYRCHACRKEALFSAAEQKFVYEVKKTHIDVRRVLCEACWRERRAVQGKIAACEAQWAASKPELALDAAFLSTWRALLLEHHHYGARLNRATSNMLHKLLDRLVEAN</sequence>
<dbReference type="Proteomes" id="UP000278085">
    <property type="component" value="Unassembled WGS sequence"/>
</dbReference>
<proteinExistence type="predicted"/>
<organism evidence="3 4">
    <name type="scientific">Massilia atriviolacea</name>
    <dbReference type="NCBI Taxonomy" id="2495579"/>
    <lineage>
        <taxon>Bacteria</taxon>
        <taxon>Pseudomonadati</taxon>
        <taxon>Pseudomonadota</taxon>
        <taxon>Betaproteobacteria</taxon>
        <taxon>Burkholderiales</taxon>
        <taxon>Oxalobacteraceae</taxon>
        <taxon>Telluria group</taxon>
        <taxon>Massilia</taxon>
    </lineage>
</organism>
<reference evidence="3 4" key="1">
    <citation type="submission" date="2018-12" db="EMBL/GenBank/DDBJ databases">
        <authorList>
            <person name="Yang E."/>
        </authorList>
    </citation>
    <scope>NUCLEOTIDE SEQUENCE [LARGE SCALE GENOMIC DNA]</scope>
    <source>
        <strain evidence="3 4">SOD</strain>
    </source>
</reference>
<evidence type="ECO:0000256" key="1">
    <source>
        <dbReference type="SAM" id="MobiDB-lite"/>
    </source>
</evidence>
<evidence type="ECO:0000259" key="2">
    <source>
        <dbReference type="Pfam" id="PF13451"/>
    </source>
</evidence>
<comment type="caution">
    <text evidence="3">The sequence shown here is derived from an EMBL/GenBank/DDBJ whole genome shotgun (WGS) entry which is preliminary data.</text>
</comment>
<dbReference type="AlphaFoldDB" id="A0A430HPR3"/>
<keyword evidence="4" id="KW-1185">Reference proteome</keyword>
<dbReference type="OrthoDB" id="289270at2"/>
<dbReference type="RefSeq" id="WP_126073882.1">
    <property type="nucleotide sequence ID" value="NZ_CP051166.1"/>
</dbReference>
<name>A0A430HPR3_9BURK</name>
<evidence type="ECO:0000313" key="4">
    <source>
        <dbReference type="Proteomes" id="UP000278085"/>
    </source>
</evidence>
<dbReference type="InterPro" id="IPR025306">
    <property type="entry name" value="Zn-bnd_dom_prob"/>
</dbReference>
<dbReference type="Pfam" id="PF13451">
    <property type="entry name" value="zf_Tbcl"/>
    <property type="match status" value="1"/>
</dbReference>
<feature type="domain" description="Probable zinc-binding" evidence="2">
    <location>
        <begin position="41"/>
        <end position="87"/>
    </location>
</feature>
<accession>A0A430HPR3</accession>
<gene>
    <name evidence="3" type="ORF">EJB06_10190</name>
</gene>